<reference evidence="1" key="1">
    <citation type="submission" date="2021-04" db="EMBL/GenBank/DDBJ databases">
        <title>Genome seq and assembly of Streptomyces sp. RG38.</title>
        <authorList>
            <person name="Chhetri G."/>
        </authorList>
    </citation>
    <scope>NUCLEOTIDE SEQUENCE</scope>
    <source>
        <strain evidence="1">RG38</strain>
    </source>
</reference>
<accession>A0A941B173</accession>
<protein>
    <submittedName>
        <fullName evidence="1">Uncharacterized protein</fullName>
    </submittedName>
</protein>
<dbReference type="EMBL" id="JAGPNL010000003">
    <property type="protein sequence ID" value="MBQ0827681.1"/>
    <property type="molecule type" value="Genomic_DNA"/>
</dbReference>
<dbReference type="AlphaFoldDB" id="A0A941B173"/>
<name>A0A941B173_9ACTN</name>
<keyword evidence="2" id="KW-1185">Reference proteome</keyword>
<dbReference type="Proteomes" id="UP000677875">
    <property type="component" value="Unassembled WGS sequence"/>
</dbReference>
<evidence type="ECO:0000313" key="2">
    <source>
        <dbReference type="Proteomes" id="UP000677875"/>
    </source>
</evidence>
<sequence>MPVLRQLTSCQAPATITVTHRTSRSTLAWQVSVCHRHRWVAMRLTGASSLNHKATRRIAGNSEAPRCGTMHDHQPIDRALQTHARMWLQAPAEPGDTWPVQLRNAADHAATVGAPGASTITKAAQLGGTGPDDPAVQTRVLELLSRAESSSPAVAARR</sequence>
<dbReference type="RefSeq" id="WP_210872255.1">
    <property type="nucleotide sequence ID" value="NZ_JAGPNL010000003.1"/>
</dbReference>
<gene>
    <name evidence="1" type="ORF">J5Y05_14350</name>
</gene>
<proteinExistence type="predicted"/>
<organism evidence="1 2">
    <name type="scientific">Streptomyces tagetis</name>
    <dbReference type="NCBI Taxonomy" id="2820809"/>
    <lineage>
        <taxon>Bacteria</taxon>
        <taxon>Bacillati</taxon>
        <taxon>Actinomycetota</taxon>
        <taxon>Actinomycetes</taxon>
        <taxon>Kitasatosporales</taxon>
        <taxon>Streptomycetaceae</taxon>
        <taxon>Streptomyces</taxon>
    </lineage>
</organism>
<evidence type="ECO:0000313" key="1">
    <source>
        <dbReference type="EMBL" id="MBQ0827681.1"/>
    </source>
</evidence>
<comment type="caution">
    <text evidence="1">The sequence shown here is derived from an EMBL/GenBank/DDBJ whole genome shotgun (WGS) entry which is preliminary data.</text>
</comment>